<evidence type="ECO:0000259" key="2">
    <source>
        <dbReference type="Pfam" id="PF09937"/>
    </source>
</evidence>
<accession>A0A017T520</accession>
<evidence type="ECO:0000313" key="3">
    <source>
        <dbReference type="EMBL" id="EYF04072.1"/>
    </source>
</evidence>
<dbReference type="Proteomes" id="UP000019678">
    <property type="component" value="Unassembled WGS sequence"/>
</dbReference>
<reference evidence="3 4" key="1">
    <citation type="submission" date="2013-05" db="EMBL/GenBank/DDBJ databases">
        <title>Genome assembly of Chondromyces apiculatus DSM 436.</title>
        <authorList>
            <person name="Sharma G."/>
            <person name="Khatri I."/>
            <person name="Kaur C."/>
            <person name="Mayilraj S."/>
            <person name="Subramanian S."/>
        </authorList>
    </citation>
    <scope>NUCLEOTIDE SEQUENCE [LARGE SCALE GENOMIC DNA]</scope>
    <source>
        <strain evidence="3 4">DSM 436</strain>
    </source>
</reference>
<dbReference type="STRING" id="1192034.CAP_4946"/>
<feature type="compositionally biased region" description="Low complexity" evidence="1">
    <location>
        <begin position="364"/>
        <end position="379"/>
    </location>
</feature>
<protein>
    <recommendedName>
        <fullName evidence="2">DUF2169 domain-containing protein</fullName>
    </recommendedName>
</protein>
<dbReference type="RefSeq" id="WP_044244943.1">
    <property type="nucleotide sequence ID" value="NZ_ASRX01000039.1"/>
</dbReference>
<proteinExistence type="predicted"/>
<feature type="domain" description="DUF2169" evidence="2">
    <location>
        <begin position="25"/>
        <end position="301"/>
    </location>
</feature>
<keyword evidence="4" id="KW-1185">Reference proteome</keyword>
<evidence type="ECO:0000313" key="4">
    <source>
        <dbReference type="Proteomes" id="UP000019678"/>
    </source>
</evidence>
<feature type="region of interest" description="Disordered" evidence="1">
    <location>
        <begin position="364"/>
        <end position="446"/>
    </location>
</feature>
<feature type="region of interest" description="Disordered" evidence="1">
    <location>
        <begin position="572"/>
        <end position="592"/>
    </location>
</feature>
<sequence>MEVVSTCSLRVASLRWQPHAGMWALSLAVKATYRLVPGVCELAPQQEDPSEDDNYWNDDPSRSLYAPSDLVPFKVRSDVLLVGHAFAPRGEPTRSLTARLVVGDVDKSVEVVCDRAWSLDGQLREGARFVRMPLRYERAGGGPETMNPVGLRADAVDSYGATAIPNLQPLGFHVSRRGEVIPPVGFGPIAPTWPSRVEKLHHHAAAFLQGGGRLGTSVPEGIDLRFFNAAPDDQQLEELRSDARLVLENLHPQHQRLVTSLPGTAPLAVMERPGAQPEEVRLACDTLWIDTDRGTCALVWRGQVTMDRPMPAGRVVVSMDNGGGRGAWVAPAARPDQTRDDGHMFDGELTYEPVFTEGTVLPFAPAQQGQGPQPPRARAVPLGSGPAPVVRRGVPGDPNVTAELPSPVQTGRPSRTAPPPRPSSHNNAWAGMPAPKPPVPHVTPAPPPVPSAPSLVMPMAPPVPAMPMGVTPSPVPAMPMGVTPSSVPAPPPAPLPAMVPPAPPPRTIGEAAMTGAVGPGGAAAIFERSAVEAPPKAATPSAPVRPAGREAVTLLWVDPAKADVILAEPKWSSVQASKPPAKAAGEGEGDEDDALDLDLEAFEMEEEGAETQEVQQRRLVQRVLTRGEAVDAAEVEEALHEAIRQDGSLEAPLALVSGELSFPFDPWESLQATIAASAPYASDKRVKDAVEGVQEVMKTPGVQRAPGVAEALSSRVREAVAQVQGPQQPGRAQSPASIEAQVERMLVEQRAYQKRSVLGQTWIRSLLHTSGSGEPVPTYLPEALSKELPLSPRMRARVVAEVHPQQDPYEGSPAALKALAVARLVTVGSPRR</sequence>
<name>A0A017T520_9BACT</name>
<dbReference type="Pfam" id="PF09937">
    <property type="entry name" value="DUF2169"/>
    <property type="match status" value="1"/>
</dbReference>
<feature type="compositionally biased region" description="Pro residues" evidence="1">
    <location>
        <begin position="434"/>
        <end position="446"/>
    </location>
</feature>
<comment type="caution">
    <text evidence="3">The sequence shown here is derived from an EMBL/GenBank/DDBJ whole genome shotgun (WGS) entry which is preliminary data.</text>
</comment>
<organism evidence="3 4">
    <name type="scientific">Chondromyces apiculatus DSM 436</name>
    <dbReference type="NCBI Taxonomy" id="1192034"/>
    <lineage>
        <taxon>Bacteria</taxon>
        <taxon>Pseudomonadati</taxon>
        <taxon>Myxococcota</taxon>
        <taxon>Polyangia</taxon>
        <taxon>Polyangiales</taxon>
        <taxon>Polyangiaceae</taxon>
        <taxon>Chondromyces</taxon>
    </lineage>
</organism>
<dbReference type="AlphaFoldDB" id="A0A017T520"/>
<dbReference type="EMBL" id="ASRX01000039">
    <property type="protein sequence ID" value="EYF04072.1"/>
    <property type="molecule type" value="Genomic_DNA"/>
</dbReference>
<dbReference type="InterPro" id="IPR018683">
    <property type="entry name" value="DUF2169"/>
</dbReference>
<gene>
    <name evidence="3" type="ORF">CAP_4946</name>
</gene>
<evidence type="ECO:0000256" key="1">
    <source>
        <dbReference type="SAM" id="MobiDB-lite"/>
    </source>
</evidence>
<dbReference type="eggNOG" id="COG5351">
    <property type="taxonomic scope" value="Bacteria"/>
</dbReference>